<dbReference type="PANTHER" id="PTHR33885">
    <property type="entry name" value="PHAGE SHOCK PROTEIN C"/>
    <property type="match status" value="1"/>
</dbReference>
<dbReference type="EMBL" id="PDUD01000003">
    <property type="protein sequence ID" value="PHN08075.1"/>
    <property type="molecule type" value="Genomic_DNA"/>
</dbReference>
<proteinExistence type="predicted"/>
<dbReference type="Pfam" id="PF04024">
    <property type="entry name" value="PspC"/>
    <property type="match status" value="1"/>
</dbReference>
<evidence type="ECO:0000256" key="2">
    <source>
        <dbReference type="ARBA" id="ARBA00022475"/>
    </source>
</evidence>
<evidence type="ECO:0000259" key="11">
    <source>
        <dbReference type="Pfam" id="PF22744"/>
    </source>
</evidence>
<comment type="caution">
    <text evidence="12">The sequence shown here is derived from an EMBL/GenBank/DDBJ whole genome shotgun (WGS) entry which is preliminary data.</text>
</comment>
<evidence type="ECO:0000259" key="9">
    <source>
        <dbReference type="Pfam" id="PF04024"/>
    </source>
</evidence>
<dbReference type="GO" id="GO:0005886">
    <property type="term" value="C:plasma membrane"/>
    <property type="evidence" value="ECO:0007669"/>
    <property type="project" value="UniProtKB-SubCell"/>
</dbReference>
<keyword evidence="13" id="KW-1185">Reference proteome</keyword>
<dbReference type="PANTHER" id="PTHR33885:SF3">
    <property type="entry name" value="PHAGE SHOCK PROTEIN C"/>
    <property type="match status" value="1"/>
</dbReference>
<dbReference type="Pfam" id="PF22744">
    <property type="entry name" value="Toast-rack_PspC-Cterm"/>
    <property type="match status" value="1"/>
</dbReference>
<keyword evidence="5 8" id="KW-0472">Membrane</keyword>
<dbReference type="InterPro" id="IPR007168">
    <property type="entry name" value="Phageshock_PspC_N"/>
</dbReference>
<reference evidence="12 13" key="1">
    <citation type="submission" date="2017-10" db="EMBL/GenBank/DDBJ databases">
        <title>The draft genome sequence of Lewinella nigricans NBRC 102662.</title>
        <authorList>
            <person name="Wang K."/>
        </authorList>
    </citation>
    <scope>NUCLEOTIDE SEQUENCE [LARGE SCALE GENOMIC DNA]</scope>
    <source>
        <strain evidence="12 13">NBRC 102662</strain>
    </source>
</reference>
<dbReference type="AlphaFoldDB" id="A0A2D0NHV2"/>
<keyword evidence="4 8" id="KW-1133">Transmembrane helix</keyword>
<evidence type="ECO:0000256" key="7">
    <source>
        <dbReference type="SAM" id="MobiDB-lite"/>
    </source>
</evidence>
<name>A0A2D0NHV2_FLAN2</name>
<feature type="coiled-coil region" evidence="6">
    <location>
        <begin position="532"/>
        <end position="559"/>
    </location>
</feature>
<gene>
    <name evidence="12" type="ORF">CRP01_03405</name>
</gene>
<protein>
    <submittedName>
        <fullName evidence="12">Uncharacterized protein</fullName>
    </submittedName>
</protein>
<keyword evidence="6" id="KW-0175">Coiled coil</keyword>
<feature type="transmembrane region" description="Helical" evidence="8">
    <location>
        <begin position="117"/>
        <end position="134"/>
    </location>
</feature>
<evidence type="ECO:0000256" key="6">
    <source>
        <dbReference type="SAM" id="Coils"/>
    </source>
</evidence>
<evidence type="ECO:0000313" key="12">
    <source>
        <dbReference type="EMBL" id="PHN08075.1"/>
    </source>
</evidence>
<organism evidence="12 13">
    <name type="scientific">Flavilitoribacter nigricans (strain ATCC 23147 / DSM 23189 / NBRC 102662 / NCIMB 1420 / SS-2)</name>
    <name type="common">Lewinella nigricans</name>
    <dbReference type="NCBI Taxonomy" id="1122177"/>
    <lineage>
        <taxon>Bacteria</taxon>
        <taxon>Pseudomonadati</taxon>
        <taxon>Bacteroidota</taxon>
        <taxon>Saprospiria</taxon>
        <taxon>Saprospirales</taxon>
        <taxon>Lewinellaceae</taxon>
        <taxon>Flavilitoribacter</taxon>
    </lineage>
</organism>
<dbReference type="RefSeq" id="WP_099148594.1">
    <property type="nucleotide sequence ID" value="NZ_PDUD01000003.1"/>
</dbReference>
<feature type="transmembrane region" description="Helical" evidence="8">
    <location>
        <begin position="300"/>
        <end position="323"/>
    </location>
</feature>
<dbReference type="Proteomes" id="UP000223913">
    <property type="component" value="Unassembled WGS sequence"/>
</dbReference>
<feature type="domain" description="PspC-related transmembrane region" evidence="10">
    <location>
        <begin position="229"/>
        <end position="354"/>
    </location>
</feature>
<dbReference type="InterPro" id="IPR054321">
    <property type="entry name" value="PspC-rel_TM"/>
</dbReference>
<evidence type="ECO:0000256" key="1">
    <source>
        <dbReference type="ARBA" id="ARBA00004162"/>
    </source>
</evidence>
<dbReference type="Pfam" id="PF22571">
    <property type="entry name" value="LiaI-LiaF-TM_PspC"/>
    <property type="match status" value="1"/>
</dbReference>
<sequence length="559" mass="63287">MNKVLQINLGGYPFTIDEDAYKQLDAYIKNIRQHFAGKDAYEEITTDIEARLAELFQQRLENRPIVSVKDVEDVIARMGRPEEFGADSIGDDDSTEESTGGSKSEYKTGKRLFRNPDETVIAGVCSGIAAYFGISDPIWVRLAFVLIALSGGFGVPIYLILWAIVPKAVTASDRLAMRGEPINVSNIGKIIQEEFENISKKVSEFSEEMTNKDKKEKFSADLDYKLDFRINQAVDGIGDFLRKAFNSLGAIWKPILFIIAIVLIIMLLAAWVSAIFAAFVSPPLVQHFFPEHTGMASMGFISMMFVVGIPLLLTALGIFRLVFGTRVSSAWRVSLAVFWAMNLGFIFFLGSAGVAQFAEKASTEHRLTMDEFNSDTINLEIIDNTDNRRAVFSWLDDDDIILPPVETTVKIRKSEDEKFYIDQEVSSLGSNYQEASELLDGIELPFELEGNTLKLKNWISVKEGSKWRNQKVDLTIYVPEGKYLHALPWPHTNSLRISGYYEDRNTTLYSFIRESKVWQMKADGLACTDCFQEQEKEEEKELEEKILKEEEEKLSMIEE</sequence>
<feature type="domain" description="PspC-related ToastRack" evidence="11">
    <location>
        <begin position="406"/>
        <end position="532"/>
    </location>
</feature>
<evidence type="ECO:0000256" key="5">
    <source>
        <dbReference type="ARBA" id="ARBA00023136"/>
    </source>
</evidence>
<evidence type="ECO:0000256" key="3">
    <source>
        <dbReference type="ARBA" id="ARBA00022692"/>
    </source>
</evidence>
<dbReference type="InterPro" id="IPR054319">
    <property type="entry name" value="PspC-rel_ToastRack"/>
</dbReference>
<evidence type="ECO:0000256" key="4">
    <source>
        <dbReference type="ARBA" id="ARBA00022989"/>
    </source>
</evidence>
<comment type="subcellular location">
    <subcellularLocation>
        <location evidence="1">Cell membrane</location>
        <topology evidence="1">Single-pass membrane protein</topology>
    </subcellularLocation>
</comment>
<feature type="domain" description="Phage shock protein PspC N-terminal" evidence="9">
    <location>
        <begin position="110"/>
        <end position="168"/>
    </location>
</feature>
<accession>A0A2D0NHV2</accession>
<feature type="transmembrane region" description="Helical" evidence="8">
    <location>
        <begin position="140"/>
        <end position="165"/>
    </location>
</feature>
<dbReference type="InterPro" id="IPR052027">
    <property type="entry name" value="PspC"/>
</dbReference>
<feature type="transmembrane region" description="Helical" evidence="8">
    <location>
        <begin position="335"/>
        <end position="358"/>
    </location>
</feature>
<dbReference type="OrthoDB" id="5772680at2"/>
<keyword evidence="3 8" id="KW-0812">Transmembrane</keyword>
<feature type="region of interest" description="Disordered" evidence="7">
    <location>
        <begin position="83"/>
        <end position="108"/>
    </location>
</feature>
<evidence type="ECO:0000256" key="8">
    <source>
        <dbReference type="SAM" id="Phobius"/>
    </source>
</evidence>
<evidence type="ECO:0000313" key="13">
    <source>
        <dbReference type="Proteomes" id="UP000223913"/>
    </source>
</evidence>
<keyword evidence="2" id="KW-1003">Cell membrane</keyword>
<feature type="transmembrane region" description="Helical" evidence="8">
    <location>
        <begin position="255"/>
        <end position="280"/>
    </location>
</feature>
<evidence type="ECO:0000259" key="10">
    <source>
        <dbReference type="Pfam" id="PF22571"/>
    </source>
</evidence>